<comment type="caution">
    <text evidence="1">The sequence shown here is derived from an EMBL/GenBank/DDBJ whole genome shotgun (WGS) entry which is preliminary data.</text>
</comment>
<name>A0ABV2AA86_9GAMM</name>
<evidence type="ECO:0000313" key="2">
    <source>
        <dbReference type="Proteomes" id="UP001465331"/>
    </source>
</evidence>
<dbReference type="EMBL" id="JBEPIJ010000006">
    <property type="protein sequence ID" value="MES0873701.1"/>
    <property type="molecule type" value="Genomic_DNA"/>
</dbReference>
<dbReference type="Proteomes" id="UP001465331">
    <property type="component" value="Unassembled WGS sequence"/>
</dbReference>
<proteinExistence type="predicted"/>
<sequence>MDQRIPATGAYHRRMMMTILGNVMLTRQIAALMKPEIVQKAQQNARSASEKISRDGRGLTIVRAAPVPACALNFSRHSIHVVNDQYRPCLTDMPIADSVEAL</sequence>
<accession>A0ABV2AA86</accession>
<protein>
    <submittedName>
        <fullName evidence="1">Uncharacterized protein</fullName>
    </submittedName>
</protein>
<organism evidence="1 2">
    <name type="scientific">Sinimarinibacterium thermocellulolyticum</name>
    <dbReference type="NCBI Taxonomy" id="3170016"/>
    <lineage>
        <taxon>Bacteria</taxon>
        <taxon>Pseudomonadati</taxon>
        <taxon>Pseudomonadota</taxon>
        <taxon>Gammaproteobacteria</taxon>
        <taxon>Nevskiales</taxon>
        <taxon>Nevskiaceae</taxon>
        <taxon>Sinimarinibacterium</taxon>
    </lineage>
</organism>
<evidence type="ECO:0000313" key="1">
    <source>
        <dbReference type="EMBL" id="MES0873701.1"/>
    </source>
</evidence>
<dbReference type="RefSeq" id="WP_352888518.1">
    <property type="nucleotide sequence ID" value="NZ_JBEPIJ010000006.1"/>
</dbReference>
<gene>
    <name evidence="1" type="ORF">ABSH63_06755</name>
</gene>
<keyword evidence="2" id="KW-1185">Reference proteome</keyword>
<reference evidence="1 2" key="1">
    <citation type="submission" date="2024-06" db="EMBL/GenBank/DDBJ databases">
        <authorList>
            <person name="Li Z."/>
            <person name="Jiang Y."/>
        </authorList>
    </citation>
    <scope>NUCLEOTIDE SEQUENCE [LARGE SCALE GENOMIC DNA]</scope>
    <source>
        <strain evidence="1 2">HSW-8</strain>
    </source>
</reference>